<gene>
    <name evidence="1" type="ORF">KC19_VG210300</name>
</gene>
<evidence type="ECO:0000313" key="2">
    <source>
        <dbReference type="Proteomes" id="UP000822688"/>
    </source>
</evidence>
<comment type="caution">
    <text evidence="1">The sequence shown here is derived from an EMBL/GenBank/DDBJ whole genome shotgun (WGS) entry which is preliminary data.</text>
</comment>
<dbReference type="EMBL" id="CM026426">
    <property type="protein sequence ID" value="KAG0573802.1"/>
    <property type="molecule type" value="Genomic_DNA"/>
</dbReference>
<evidence type="ECO:0000313" key="1">
    <source>
        <dbReference type="EMBL" id="KAG0573802.1"/>
    </source>
</evidence>
<protein>
    <submittedName>
        <fullName evidence="1">Uncharacterized protein</fullName>
    </submittedName>
</protein>
<dbReference type="Proteomes" id="UP000822688">
    <property type="component" value="Chromosome V"/>
</dbReference>
<accession>A0A8T0HS75</accession>
<organism evidence="1 2">
    <name type="scientific">Ceratodon purpureus</name>
    <name type="common">Fire moss</name>
    <name type="synonym">Dicranum purpureum</name>
    <dbReference type="NCBI Taxonomy" id="3225"/>
    <lineage>
        <taxon>Eukaryota</taxon>
        <taxon>Viridiplantae</taxon>
        <taxon>Streptophyta</taxon>
        <taxon>Embryophyta</taxon>
        <taxon>Bryophyta</taxon>
        <taxon>Bryophytina</taxon>
        <taxon>Bryopsida</taxon>
        <taxon>Dicranidae</taxon>
        <taxon>Pseudoditrichales</taxon>
        <taxon>Ditrichaceae</taxon>
        <taxon>Ceratodon</taxon>
    </lineage>
</organism>
<keyword evidence="2" id="KW-1185">Reference proteome</keyword>
<proteinExistence type="predicted"/>
<sequence length="158" mass="17959">MHVEKNIAVTLTGFLLGDDDTIAVRKDLQEQGVMEDLHLVRDKATNSYLKPQAPYVLRASEKQRVLQAIKNVRTPSGHCANFSKLVNLEKGKFQFMRSHDWHVLLEEVLPSTLRGSLPDGPRLDVIRLGQCFKRICEKQIKVSDLRALQTYEAETCSL</sequence>
<reference evidence="1" key="1">
    <citation type="submission" date="2020-06" db="EMBL/GenBank/DDBJ databases">
        <title>WGS assembly of Ceratodon purpureus strain R40.</title>
        <authorList>
            <person name="Carey S.B."/>
            <person name="Jenkins J."/>
            <person name="Shu S."/>
            <person name="Lovell J.T."/>
            <person name="Sreedasyam A."/>
            <person name="Maumus F."/>
            <person name="Tiley G.P."/>
            <person name="Fernandez-Pozo N."/>
            <person name="Barry K."/>
            <person name="Chen C."/>
            <person name="Wang M."/>
            <person name="Lipzen A."/>
            <person name="Daum C."/>
            <person name="Saski C.A."/>
            <person name="Payton A.C."/>
            <person name="Mcbreen J.C."/>
            <person name="Conrad R.E."/>
            <person name="Kollar L.M."/>
            <person name="Olsson S."/>
            <person name="Huttunen S."/>
            <person name="Landis J.B."/>
            <person name="Wickett N.J."/>
            <person name="Johnson M.G."/>
            <person name="Rensing S.A."/>
            <person name="Grimwood J."/>
            <person name="Schmutz J."/>
            <person name="Mcdaniel S.F."/>
        </authorList>
    </citation>
    <scope>NUCLEOTIDE SEQUENCE</scope>
    <source>
        <strain evidence="1">R40</strain>
    </source>
</reference>
<dbReference type="AlphaFoldDB" id="A0A8T0HS75"/>
<name>A0A8T0HS75_CERPU</name>